<reference evidence="10 11" key="1">
    <citation type="submission" date="2017-03" db="EMBL/GenBank/DDBJ databases">
        <title>Draft genome sequence of Streptomyces scabrisporus NF3, endophyte isolated from Amphipterygium adstringens.</title>
        <authorList>
            <person name="Vazquez M."/>
            <person name="Ceapa C.D."/>
            <person name="Rodriguez Luna D."/>
            <person name="Sanchez Esquivel S."/>
        </authorList>
    </citation>
    <scope>NUCLEOTIDE SEQUENCE [LARGE SCALE GENOMIC DNA]</scope>
    <source>
        <strain evidence="10 11">NF3</strain>
    </source>
</reference>
<feature type="transmembrane region" description="Helical" evidence="9">
    <location>
        <begin position="337"/>
        <end position="355"/>
    </location>
</feature>
<keyword evidence="4" id="KW-1003">Cell membrane</keyword>
<feature type="transmembrane region" description="Helical" evidence="9">
    <location>
        <begin position="41"/>
        <end position="60"/>
    </location>
</feature>
<keyword evidence="6 9" id="KW-1133">Transmembrane helix</keyword>
<gene>
    <name evidence="10" type="ORF">B4N89_30230</name>
</gene>
<dbReference type="EMBL" id="MWQN01000001">
    <property type="protein sequence ID" value="OPC84633.1"/>
    <property type="molecule type" value="Genomic_DNA"/>
</dbReference>
<feature type="transmembrane region" description="Helical" evidence="9">
    <location>
        <begin position="270"/>
        <end position="298"/>
    </location>
</feature>
<evidence type="ECO:0000313" key="10">
    <source>
        <dbReference type="EMBL" id="OPC84633.1"/>
    </source>
</evidence>
<protein>
    <submittedName>
        <fullName evidence="10">Iron ABC transporter permease</fullName>
    </submittedName>
</protein>
<keyword evidence="7 9" id="KW-0472">Membrane</keyword>
<comment type="caution">
    <text evidence="10">The sequence shown here is derived from an EMBL/GenBank/DDBJ whole genome shotgun (WGS) entry which is preliminary data.</text>
</comment>
<comment type="subcellular location">
    <subcellularLocation>
        <location evidence="1">Cell membrane</location>
        <topology evidence="1">Multi-pass membrane protein</topology>
    </subcellularLocation>
</comment>
<dbReference type="GO" id="GO:0005886">
    <property type="term" value="C:plasma membrane"/>
    <property type="evidence" value="ECO:0007669"/>
    <property type="project" value="UniProtKB-SubCell"/>
</dbReference>
<dbReference type="PANTHER" id="PTHR30472">
    <property type="entry name" value="FERRIC ENTEROBACTIN TRANSPORT SYSTEM PERMEASE PROTEIN"/>
    <property type="match status" value="1"/>
</dbReference>
<feature type="compositionally biased region" description="Low complexity" evidence="8">
    <location>
        <begin position="1"/>
        <end position="30"/>
    </location>
</feature>
<evidence type="ECO:0000313" key="11">
    <source>
        <dbReference type="Proteomes" id="UP000190037"/>
    </source>
</evidence>
<dbReference type="GO" id="GO:0022857">
    <property type="term" value="F:transmembrane transporter activity"/>
    <property type="evidence" value="ECO:0007669"/>
    <property type="project" value="InterPro"/>
</dbReference>
<dbReference type="CDD" id="cd06550">
    <property type="entry name" value="TM_ABC_iron-siderophores_like"/>
    <property type="match status" value="1"/>
</dbReference>
<dbReference type="Gene3D" id="1.10.3470.10">
    <property type="entry name" value="ABC transporter involved in vitamin B12 uptake, BtuC"/>
    <property type="match status" value="1"/>
</dbReference>
<evidence type="ECO:0000256" key="6">
    <source>
        <dbReference type="ARBA" id="ARBA00022989"/>
    </source>
</evidence>
<keyword evidence="5 9" id="KW-0812">Transmembrane</keyword>
<name>A0A1T3P6F9_9ACTN</name>
<keyword evidence="3" id="KW-0813">Transport</keyword>
<dbReference type="GO" id="GO:0033214">
    <property type="term" value="P:siderophore-iron import into cell"/>
    <property type="evidence" value="ECO:0007669"/>
    <property type="project" value="TreeGrafter"/>
</dbReference>
<feature type="transmembrane region" description="Helical" evidence="9">
    <location>
        <begin position="122"/>
        <end position="143"/>
    </location>
</feature>
<feature type="transmembrane region" description="Helical" evidence="9">
    <location>
        <begin position="179"/>
        <end position="196"/>
    </location>
</feature>
<accession>A0A1T3P6F9</accession>
<feature type="transmembrane region" description="Helical" evidence="9">
    <location>
        <begin position="310"/>
        <end position="331"/>
    </location>
</feature>
<evidence type="ECO:0000256" key="5">
    <source>
        <dbReference type="ARBA" id="ARBA00022692"/>
    </source>
</evidence>
<dbReference type="RefSeq" id="WP_078978930.1">
    <property type="nucleotide sequence ID" value="NZ_MWQN01000001.1"/>
</dbReference>
<evidence type="ECO:0000256" key="1">
    <source>
        <dbReference type="ARBA" id="ARBA00004651"/>
    </source>
</evidence>
<feature type="transmembrane region" description="Helical" evidence="9">
    <location>
        <begin position="90"/>
        <end position="110"/>
    </location>
</feature>
<evidence type="ECO:0000256" key="4">
    <source>
        <dbReference type="ARBA" id="ARBA00022475"/>
    </source>
</evidence>
<dbReference type="AlphaFoldDB" id="A0A1T3P6F9"/>
<dbReference type="SUPFAM" id="SSF81345">
    <property type="entry name" value="ABC transporter involved in vitamin B12 uptake, BtuC"/>
    <property type="match status" value="1"/>
</dbReference>
<dbReference type="Pfam" id="PF01032">
    <property type="entry name" value="FecCD"/>
    <property type="match status" value="1"/>
</dbReference>
<sequence length="362" mass="35589">MKAHSAVADGGSGTDTATGHAAAAATTGVTRRGGGTPRTTTLLAGCLVLLLVALFASVMFGSKTTSFGDVIDVLTGNGDPYLTTVVESRYPRTALGVLAGASLAVAGTLMQGVTRNPLADPGLLGINAGAAAGIVTGTAFAGATGSWAALWWALPGALLAGGFVHVLGGGGTGGGTVRLVLAGAVLSAVLGAYIQAVALSKPKVFDSYRYWVVGALGGRGWDVFWSVLPPAGLGLAAALLLGSGLNALALGDESAAALGANPALLRAGGLAAATVASAAATAAVGPIAFVGLGVPHIVRAMVGTDFRRQIAFSALLGPALLLLADVLGRILLRPQELMVGVVTAFVGAPALLVAVRRMRVAA</sequence>
<feature type="region of interest" description="Disordered" evidence="8">
    <location>
        <begin position="1"/>
        <end position="35"/>
    </location>
</feature>
<feature type="transmembrane region" description="Helical" evidence="9">
    <location>
        <begin position="149"/>
        <end position="167"/>
    </location>
</feature>
<dbReference type="Proteomes" id="UP000190037">
    <property type="component" value="Unassembled WGS sequence"/>
</dbReference>
<evidence type="ECO:0000256" key="2">
    <source>
        <dbReference type="ARBA" id="ARBA00007935"/>
    </source>
</evidence>
<evidence type="ECO:0000256" key="7">
    <source>
        <dbReference type="ARBA" id="ARBA00023136"/>
    </source>
</evidence>
<evidence type="ECO:0000256" key="8">
    <source>
        <dbReference type="SAM" id="MobiDB-lite"/>
    </source>
</evidence>
<organism evidence="10 11">
    <name type="scientific">Embleya scabrispora</name>
    <dbReference type="NCBI Taxonomy" id="159449"/>
    <lineage>
        <taxon>Bacteria</taxon>
        <taxon>Bacillati</taxon>
        <taxon>Actinomycetota</taxon>
        <taxon>Actinomycetes</taxon>
        <taxon>Kitasatosporales</taxon>
        <taxon>Streptomycetaceae</taxon>
        <taxon>Embleya</taxon>
    </lineage>
</organism>
<proteinExistence type="inferred from homology"/>
<dbReference type="STRING" id="159449.B4N89_30230"/>
<dbReference type="InterPro" id="IPR000522">
    <property type="entry name" value="ABC_transptr_permease_BtuC"/>
</dbReference>
<dbReference type="OrthoDB" id="9782305at2"/>
<keyword evidence="11" id="KW-1185">Reference proteome</keyword>
<dbReference type="InterPro" id="IPR037294">
    <property type="entry name" value="ABC_BtuC-like"/>
</dbReference>
<evidence type="ECO:0000256" key="9">
    <source>
        <dbReference type="SAM" id="Phobius"/>
    </source>
</evidence>
<comment type="similarity">
    <text evidence="2">Belongs to the binding-protein-dependent transport system permease family. FecCD subfamily.</text>
</comment>
<dbReference type="PANTHER" id="PTHR30472:SF1">
    <property type="entry name" value="FE(3+) DICITRATE TRANSPORT SYSTEM PERMEASE PROTEIN FECC-RELATED"/>
    <property type="match status" value="1"/>
</dbReference>
<evidence type="ECO:0000256" key="3">
    <source>
        <dbReference type="ARBA" id="ARBA00022448"/>
    </source>
</evidence>